<dbReference type="Proteomes" id="UP000177025">
    <property type="component" value="Unassembled WGS sequence"/>
</dbReference>
<name>A0A1F4U2J0_UNCW3</name>
<dbReference type="InterPro" id="IPR050131">
    <property type="entry name" value="Peptidase_S8_subtilisin-like"/>
</dbReference>
<comment type="similarity">
    <text evidence="1 5">Belongs to the peptidase S8 family.</text>
</comment>
<dbReference type="PANTHER" id="PTHR43806:SF67">
    <property type="entry name" value="EGF-LIKE DOMAIN-CONTAINING PROTEIN"/>
    <property type="match status" value="1"/>
</dbReference>
<dbReference type="InterPro" id="IPR036852">
    <property type="entry name" value="Peptidase_S8/S53_dom_sf"/>
</dbReference>
<dbReference type="NCBIfam" id="TIGR04183">
    <property type="entry name" value="Por_Secre_tail"/>
    <property type="match status" value="1"/>
</dbReference>
<dbReference type="Gene3D" id="3.40.50.200">
    <property type="entry name" value="Peptidase S8/S53 domain"/>
    <property type="match status" value="1"/>
</dbReference>
<organism evidence="8 9">
    <name type="scientific">candidate division WOR-3 bacterium RBG_13_43_14</name>
    <dbReference type="NCBI Taxonomy" id="1802590"/>
    <lineage>
        <taxon>Bacteria</taxon>
        <taxon>Bacteria division WOR-3</taxon>
    </lineage>
</organism>
<keyword evidence="3 5" id="KW-0378">Hydrolase</keyword>
<feature type="domain" description="Secretion system C-terminal sorting" evidence="7">
    <location>
        <begin position="476"/>
        <end position="563"/>
    </location>
</feature>
<evidence type="ECO:0000256" key="4">
    <source>
        <dbReference type="ARBA" id="ARBA00022825"/>
    </source>
</evidence>
<dbReference type="Pfam" id="PF18962">
    <property type="entry name" value="Por_Secre_tail"/>
    <property type="match status" value="1"/>
</dbReference>
<feature type="active site" description="Charge relay system" evidence="5">
    <location>
        <position position="399"/>
    </location>
</feature>
<dbReference type="Pfam" id="PF00082">
    <property type="entry name" value="Peptidase_S8"/>
    <property type="match status" value="1"/>
</dbReference>
<dbReference type="AlphaFoldDB" id="A0A1F4U2J0"/>
<evidence type="ECO:0000256" key="2">
    <source>
        <dbReference type="ARBA" id="ARBA00022670"/>
    </source>
</evidence>
<dbReference type="EMBL" id="MEUM01000146">
    <property type="protein sequence ID" value="OGC39174.1"/>
    <property type="molecule type" value="Genomic_DNA"/>
</dbReference>
<dbReference type="PRINTS" id="PR00723">
    <property type="entry name" value="SUBTILISIN"/>
</dbReference>
<feature type="active site" description="Charge relay system" evidence="5">
    <location>
        <position position="221"/>
    </location>
</feature>
<protein>
    <recommendedName>
        <fullName evidence="10">Peptidase S8/S53 domain-containing protein</fullName>
    </recommendedName>
</protein>
<dbReference type="SUPFAM" id="SSF52743">
    <property type="entry name" value="Subtilisin-like"/>
    <property type="match status" value="1"/>
</dbReference>
<proteinExistence type="inferred from homology"/>
<keyword evidence="2 5" id="KW-0645">Protease</keyword>
<reference evidence="8 9" key="1">
    <citation type="journal article" date="2016" name="Nat. Commun.">
        <title>Thousands of microbial genomes shed light on interconnected biogeochemical processes in an aquifer system.</title>
        <authorList>
            <person name="Anantharaman K."/>
            <person name="Brown C.T."/>
            <person name="Hug L.A."/>
            <person name="Sharon I."/>
            <person name="Castelle C.J."/>
            <person name="Probst A.J."/>
            <person name="Thomas B.C."/>
            <person name="Singh A."/>
            <person name="Wilkins M.J."/>
            <person name="Karaoz U."/>
            <person name="Brodie E.L."/>
            <person name="Williams K.H."/>
            <person name="Hubbard S.S."/>
            <person name="Banfield J.F."/>
        </authorList>
    </citation>
    <scope>NUCLEOTIDE SEQUENCE [LARGE SCALE GENOMIC DNA]</scope>
</reference>
<dbReference type="GO" id="GO:0004252">
    <property type="term" value="F:serine-type endopeptidase activity"/>
    <property type="evidence" value="ECO:0007669"/>
    <property type="project" value="UniProtKB-UniRule"/>
</dbReference>
<evidence type="ECO:0000313" key="8">
    <source>
        <dbReference type="EMBL" id="OGC39174.1"/>
    </source>
</evidence>
<gene>
    <name evidence="8" type="ORF">A2Y85_06115</name>
</gene>
<dbReference type="PROSITE" id="PS51892">
    <property type="entry name" value="SUBTILASE"/>
    <property type="match status" value="1"/>
</dbReference>
<accession>A0A1F4U2J0</accession>
<keyword evidence="4 5" id="KW-0720">Serine protease</keyword>
<dbReference type="Gene3D" id="2.60.40.4070">
    <property type="match status" value="1"/>
</dbReference>
<dbReference type="InterPro" id="IPR026444">
    <property type="entry name" value="Secre_tail"/>
</dbReference>
<comment type="caution">
    <text evidence="8">The sequence shown here is derived from an EMBL/GenBank/DDBJ whole genome shotgun (WGS) entry which is preliminary data.</text>
</comment>
<dbReference type="InterPro" id="IPR000209">
    <property type="entry name" value="Peptidase_S8/S53_dom"/>
</dbReference>
<dbReference type="InterPro" id="IPR015500">
    <property type="entry name" value="Peptidase_S8_subtilisin-rel"/>
</dbReference>
<evidence type="ECO:0000256" key="1">
    <source>
        <dbReference type="ARBA" id="ARBA00011073"/>
    </source>
</evidence>
<dbReference type="PANTHER" id="PTHR43806">
    <property type="entry name" value="PEPTIDASE S8"/>
    <property type="match status" value="1"/>
</dbReference>
<evidence type="ECO:0000313" key="9">
    <source>
        <dbReference type="Proteomes" id="UP000177025"/>
    </source>
</evidence>
<evidence type="ECO:0000259" key="6">
    <source>
        <dbReference type="Pfam" id="PF00082"/>
    </source>
</evidence>
<evidence type="ECO:0000256" key="3">
    <source>
        <dbReference type="ARBA" id="ARBA00022801"/>
    </source>
</evidence>
<dbReference type="GO" id="GO:0006508">
    <property type="term" value="P:proteolysis"/>
    <property type="evidence" value="ECO:0007669"/>
    <property type="project" value="UniProtKB-KW"/>
</dbReference>
<feature type="domain" description="Peptidase S8/S53" evidence="6">
    <location>
        <begin position="177"/>
        <end position="449"/>
    </location>
</feature>
<evidence type="ECO:0008006" key="10">
    <source>
        <dbReference type="Google" id="ProtNLM"/>
    </source>
</evidence>
<evidence type="ECO:0000256" key="5">
    <source>
        <dbReference type="PROSITE-ProRule" id="PRU01240"/>
    </source>
</evidence>
<sequence length="566" mass="62379">MMRNIFTQNVTIIFSKKTMFTLFVVASTLTAGTIHPVLIEKMSGLGNGEMVHIIIHMKNQTGLAELPGSFSKNDKINYLKYFAKADQKRLLDYLSNFPDQLSGLQSYWIFNGLALKTTKDIVISLAGCEEVAFITYNYNIVLKDDFLLLQNDTILRATEWNIRKIMADSCWNEGYDGSGVIIGNIDSGVDTTHPALLGKWYPSGWFDAVNGLPGPYDDHGHGTFTMGIICGGDGNGPFENDIGVAPGAKYIVAKAFDSTGAATYTALHSCLQWFATQNTHIVNNPWNESDVISLEFWDDCLNLRNLGIFPVFKGGGTATGQIRPPGNFPTVIGVGATDSLDNITSYSGRGPAPNQSPWNDSLYWYRSDWNLIKPDIAAPGHNIRSSWPGGGYVIENGTSWAASHVAGACAILLQQDSSLTPSSLYNILLDNADNPVQGGPYPNFEYGWGRLNVHSALHAVDIEEKTSQQLILRLAVYPNPFRESVNINYKTFNCCEKQINQKYHVIAIYDTAGRLVTQFTPSAIQSFNQIVWYGTDDGGNKLCAGIYFIEVNLGNDKILEKVVLVR</sequence>
<evidence type="ECO:0000259" key="7">
    <source>
        <dbReference type="Pfam" id="PF18962"/>
    </source>
</evidence>
<feature type="active site" description="Charge relay system" evidence="5">
    <location>
        <position position="186"/>
    </location>
</feature>